<organism evidence="7 8">
    <name type="scientific">Didymella glomerata</name>
    <dbReference type="NCBI Taxonomy" id="749621"/>
    <lineage>
        <taxon>Eukaryota</taxon>
        <taxon>Fungi</taxon>
        <taxon>Dikarya</taxon>
        <taxon>Ascomycota</taxon>
        <taxon>Pezizomycotina</taxon>
        <taxon>Dothideomycetes</taxon>
        <taxon>Pleosporomycetidae</taxon>
        <taxon>Pleosporales</taxon>
        <taxon>Pleosporineae</taxon>
        <taxon>Didymellaceae</taxon>
        <taxon>Didymella</taxon>
    </lineage>
</organism>
<accession>A0A9W8X5X9</accession>
<keyword evidence="5" id="KW-0349">Heme</keyword>
<protein>
    <recommendedName>
        <fullName evidence="9">Peroxidase</fullName>
    </recommendedName>
</protein>
<dbReference type="AlphaFoldDB" id="A0A9W8X5X9"/>
<evidence type="ECO:0000256" key="3">
    <source>
        <dbReference type="ARBA" id="ARBA00023002"/>
    </source>
</evidence>
<feature type="region of interest" description="Disordered" evidence="6">
    <location>
        <begin position="1"/>
        <end position="32"/>
    </location>
</feature>
<sequence length="537" mass="59335">MSSSNGMLDLFDRSSSNSPLTATPKATFRRESVHDIDDELELGKLDFGMESDKPHAAEGSLDNIHLGQAKTSYARAVAPKRRPPERPDPEDLFDMLLARRSQPVNHPAKISSLLLGLAGIVVHDLFRTSEHEDQVASESSHLALTPLYGRSQEAQDSVRTKVDGKLKPDSFAEVDVVNQPPQVGSDLGHFDSLLMKPSIAALINENGRFSLPLQADRLGRHTYKDLLMKRDNDLFRTAHAITCGLYVQIVLNDYIRTILSLQQTGSDWQVDARDDLESSFCGAKFGPARGTQISLELNLTYRWHSAISAKDQRWLEQHISKLLPNVRIEEMTAQDMLLAMRQFAVRQPSNPSQRPLAGLHRHDGGNFEDAGLVKILSETTEDAAASFGPRHVPVVLRVVEIMGIQQARAWDVASLNEVRRYFGLTAHKSFADITSDPEIAASLEALYGNVEDVELYPGVVFEEPCISSNPGSAACSGISTTRAILFDAIALIQGDKFYRSDYTPSHLTAFGYKEVSTDRSIAGGGVMYKLLMRALHK</sequence>
<dbReference type="PANTHER" id="PTHR11903">
    <property type="entry name" value="PROSTAGLANDIN G/H SYNTHASE"/>
    <property type="match status" value="1"/>
</dbReference>
<dbReference type="InterPro" id="IPR019791">
    <property type="entry name" value="Haem_peroxidase_animal"/>
</dbReference>
<dbReference type="PANTHER" id="PTHR11903:SF37">
    <property type="entry name" value="PSI-PRODUCING OXYGENASE A"/>
    <property type="match status" value="1"/>
</dbReference>
<dbReference type="OrthoDB" id="823504at2759"/>
<evidence type="ECO:0000256" key="1">
    <source>
        <dbReference type="ARBA" id="ARBA00022723"/>
    </source>
</evidence>
<dbReference type="PROSITE" id="PS50292">
    <property type="entry name" value="PEROXIDASE_3"/>
    <property type="match status" value="1"/>
</dbReference>
<dbReference type="SUPFAM" id="SSF48113">
    <property type="entry name" value="Heme-dependent peroxidases"/>
    <property type="match status" value="1"/>
</dbReference>
<dbReference type="GO" id="GO:0006979">
    <property type="term" value="P:response to oxidative stress"/>
    <property type="evidence" value="ECO:0007669"/>
    <property type="project" value="InterPro"/>
</dbReference>
<dbReference type="PRINTS" id="PR00457">
    <property type="entry name" value="ANPEROXIDASE"/>
</dbReference>
<feature type="binding site" description="axial binding residue" evidence="5">
    <location>
        <position position="304"/>
    </location>
    <ligand>
        <name>heme b</name>
        <dbReference type="ChEBI" id="CHEBI:60344"/>
    </ligand>
    <ligandPart>
        <name>Fe</name>
        <dbReference type="ChEBI" id="CHEBI:18248"/>
    </ligandPart>
</feature>
<keyword evidence="8" id="KW-1185">Reference proteome</keyword>
<dbReference type="EMBL" id="JAPEUV010000008">
    <property type="protein sequence ID" value="KAJ4341970.1"/>
    <property type="molecule type" value="Genomic_DNA"/>
</dbReference>
<dbReference type="InterPro" id="IPR037120">
    <property type="entry name" value="Haem_peroxidase_sf_animal"/>
</dbReference>
<gene>
    <name evidence="7" type="ORF">N0V87_001296</name>
</gene>
<comment type="caution">
    <text evidence="7">The sequence shown here is derived from an EMBL/GenBank/DDBJ whole genome shotgun (WGS) entry which is preliminary data.</text>
</comment>
<keyword evidence="4 5" id="KW-0408">Iron</keyword>
<dbReference type="Pfam" id="PF03098">
    <property type="entry name" value="An_peroxidase"/>
    <property type="match status" value="1"/>
</dbReference>
<evidence type="ECO:0008006" key="9">
    <source>
        <dbReference type="Google" id="ProtNLM"/>
    </source>
</evidence>
<evidence type="ECO:0000313" key="7">
    <source>
        <dbReference type="EMBL" id="KAJ4341970.1"/>
    </source>
</evidence>
<evidence type="ECO:0000256" key="6">
    <source>
        <dbReference type="SAM" id="MobiDB-lite"/>
    </source>
</evidence>
<dbReference type="GO" id="GO:0004601">
    <property type="term" value="F:peroxidase activity"/>
    <property type="evidence" value="ECO:0007669"/>
    <property type="project" value="InterPro"/>
</dbReference>
<evidence type="ECO:0000256" key="4">
    <source>
        <dbReference type="ARBA" id="ARBA00023004"/>
    </source>
</evidence>
<dbReference type="Gene3D" id="1.10.640.10">
    <property type="entry name" value="Haem peroxidase domain superfamily, animal type"/>
    <property type="match status" value="1"/>
</dbReference>
<evidence type="ECO:0000256" key="2">
    <source>
        <dbReference type="ARBA" id="ARBA00022964"/>
    </source>
</evidence>
<name>A0A9W8X5X9_9PLEO</name>
<keyword evidence="2" id="KW-0223">Dioxygenase</keyword>
<dbReference type="GO" id="GO:0046872">
    <property type="term" value="F:metal ion binding"/>
    <property type="evidence" value="ECO:0007669"/>
    <property type="project" value="UniProtKB-KW"/>
</dbReference>
<dbReference type="GO" id="GO:0006631">
    <property type="term" value="P:fatty acid metabolic process"/>
    <property type="evidence" value="ECO:0007669"/>
    <property type="project" value="UniProtKB-ARBA"/>
</dbReference>
<dbReference type="Proteomes" id="UP001140562">
    <property type="component" value="Unassembled WGS sequence"/>
</dbReference>
<keyword evidence="1 5" id="KW-0479">Metal-binding</keyword>
<dbReference type="InterPro" id="IPR050783">
    <property type="entry name" value="Oxylipin_biosynth_metab"/>
</dbReference>
<dbReference type="GO" id="GO:0051213">
    <property type="term" value="F:dioxygenase activity"/>
    <property type="evidence" value="ECO:0007669"/>
    <property type="project" value="UniProtKB-KW"/>
</dbReference>
<proteinExistence type="predicted"/>
<evidence type="ECO:0000313" key="8">
    <source>
        <dbReference type="Proteomes" id="UP001140562"/>
    </source>
</evidence>
<dbReference type="InterPro" id="IPR010255">
    <property type="entry name" value="Haem_peroxidase_sf"/>
</dbReference>
<evidence type="ECO:0000256" key="5">
    <source>
        <dbReference type="PIRSR" id="PIRSR619791-2"/>
    </source>
</evidence>
<dbReference type="GO" id="GO:0020037">
    <property type="term" value="F:heme binding"/>
    <property type="evidence" value="ECO:0007669"/>
    <property type="project" value="InterPro"/>
</dbReference>
<reference evidence="7" key="1">
    <citation type="submission" date="2022-10" db="EMBL/GenBank/DDBJ databases">
        <title>Tapping the CABI collections for fungal endophytes: first genome assemblies for Collariella, Neodidymelliopsis, Ascochyta clinopodiicola, Didymella pomorum, Didymosphaeria variabile, Neocosmospora piperis and Neocucurbitaria cava.</title>
        <authorList>
            <person name="Hill R."/>
        </authorList>
    </citation>
    <scope>NUCLEOTIDE SEQUENCE</scope>
    <source>
        <strain evidence="7">IMI 360193</strain>
    </source>
</reference>
<keyword evidence="3" id="KW-0560">Oxidoreductase</keyword>